<dbReference type="Pfam" id="PF08808">
    <property type="entry name" value="RES"/>
    <property type="match status" value="1"/>
</dbReference>
<dbReference type="AlphaFoldDB" id="A0A239MDW4"/>
<name>A0A239MDW4_9NOCA</name>
<organism evidence="2 3">
    <name type="scientific">Rhodococcoides kyotonense</name>
    <dbReference type="NCBI Taxonomy" id="398843"/>
    <lineage>
        <taxon>Bacteria</taxon>
        <taxon>Bacillati</taxon>
        <taxon>Actinomycetota</taxon>
        <taxon>Actinomycetes</taxon>
        <taxon>Mycobacteriales</taxon>
        <taxon>Nocardiaceae</taxon>
        <taxon>Rhodococcoides</taxon>
    </lineage>
</organism>
<dbReference type="OrthoDB" id="4722229at2"/>
<accession>A0A239MDW4</accession>
<evidence type="ECO:0000313" key="3">
    <source>
        <dbReference type="Proteomes" id="UP000198327"/>
    </source>
</evidence>
<evidence type="ECO:0000259" key="1">
    <source>
        <dbReference type="Pfam" id="PF08808"/>
    </source>
</evidence>
<sequence length="248" mass="27488">MIEQEGALTPTPRGDVWCVLAAGAAAFRVGYPPTSWEWTPWEYATGGRFSGRWDDPSGVWRTLYVGSSLLACYLEVLAYARPSDELTRALDEISEEDGEQFPSVEPGHVPRSWMKARISGSGAIDGWFVVPGHPESMATLRTAFRGQAIRLGLMDLDTAAIRDGRPRALTQEISSWINTQTGPDREMVAGIQFESRHGDGLKLWAIYERPGDSVVSANVTQLEYGPVLEDDPDLVEAMRLHHLVWDDV</sequence>
<dbReference type="InterPro" id="IPR014914">
    <property type="entry name" value="RES_dom"/>
</dbReference>
<dbReference type="RefSeq" id="WP_089250905.1">
    <property type="nucleotide sequence ID" value="NZ_FZOW01000017.1"/>
</dbReference>
<feature type="domain" description="RES" evidence="1">
    <location>
        <begin position="27"/>
        <end position="87"/>
    </location>
</feature>
<evidence type="ECO:0000313" key="2">
    <source>
        <dbReference type="EMBL" id="SNT40846.1"/>
    </source>
</evidence>
<proteinExistence type="predicted"/>
<dbReference type="EMBL" id="FZOW01000017">
    <property type="protein sequence ID" value="SNT40846.1"/>
    <property type="molecule type" value="Genomic_DNA"/>
</dbReference>
<keyword evidence="3" id="KW-1185">Reference proteome</keyword>
<protein>
    <submittedName>
        <fullName evidence="2">RES domain-containing protein</fullName>
    </submittedName>
</protein>
<dbReference type="Proteomes" id="UP000198327">
    <property type="component" value="Unassembled WGS sequence"/>
</dbReference>
<gene>
    <name evidence="2" type="ORF">SAMN05421642_11799</name>
</gene>
<reference evidence="3" key="1">
    <citation type="submission" date="2017-06" db="EMBL/GenBank/DDBJ databases">
        <authorList>
            <person name="Varghese N."/>
            <person name="Submissions S."/>
        </authorList>
    </citation>
    <scope>NUCLEOTIDE SEQUENCE [LARGE SCALE GENOMIC DNA]</scope>
    <source>
        <strain evidence="3">JCM 23211</strain>
    </source>
</reference>